<evidence type="ECO:0008006" key="3">
    <source>
        <dbReference type="Google" id="ProtNLM"/>
    </source>
</evidence>
<reference evidence="1" key="1">
    <citation type="submission" date="2020-09" db="EMBL/GenBank/DDBJ databases">
        <authorList>
            <person name="Kim M.K."/>
        </authorList>
    </citation>
    <scope>NUCLEOTIDE SEQUENCE</scope>
    <source>
        <strain evidence="1">BT702</strain>
    </source>
</reference>
<comment type="caution">
    <text evidence="1">The sequence shown here is derived from an EMBL/GenBank/DDBJ whole genome shotgun (WGS) entry which is preliminary data.</text>
</comment>
<organism evidence="1 2">
    <name type="scientific">Spirosoma profusum</name>
    <dbReference type="NCBI Taxonomy" id="2771354"/>
    <lineage>
        <taxon>Bacteria</taxon>
        <taxon>Pseudomonadati</taxon>
        <taxon>Bacteroidota</taxon>
        <taxon>Cytophagia</taxon>
        <taxon>Cytophagales</taxon>
        <taxon>Cytophagaceae</taxon>
        <taxon>Spirosoma</taxon>
    </lineage>
</organism>
<gene>
    <name evidence="1" type="ORF">IC229_10325</name>
</gene>
<evidence type="ECO:0000313" key="1">
    <source>
        <dbReference type="EMBL" id="MBD2701030.1"/>
    </source>
</evidence>
<dbReference type="RefSeq" id="WP_190886889.1">
    <property type="nucleotide sequence ID" value="NZ_JACWZY010000007.1"/>
</dbReference>
<dbReference type="EMBL" id="JACWZY010000007">
    <property type="protein sequence ID" value="MBD2701030.1"/>
    <property type="molecule type" value="Genomic_DNA"/>
</dbReference>
<proteinExistence type="predicted"/>
<dbReference type="Proteomes" id="UP000598820">
    <property type="component" value="Unassembled WGS sequence"/>
</dbReference>
<accession>A0A926Y2K6</accession>
<evidence type="ECO:0000313" key="2">
    <source>
        <dbReference type="Proteomes" id="UP000598820"/>
    </source>
</evidence>
<dbReference type="AlphaFoldDB" id="A0A926Y2K6"/>
<sequence>MRRINKPADSEVLKKKLTYKNGGDNKKLAQALCDEQFNICAYTETYLGRVDKKDIEHFNPTLKGTPDDNYDNWFLVKAQWNSEKGKKWADYQPVLSPTAHDFEQRIVYADGEYDANPTDTEANNLIRLLKLDDPYLADTRKRYVQRIKSTIEFSGKGNQDFIDDLLQTDPDGLYFIRAIEEELNVKVNFDLAKTK</sequence>
<name>A0A926Y2K6_9BACT</name>
<keyword evidence="2" id="KW-1185">Reference proteome</keyword>
<protein>
    <recommendedName>
        <fullName evidence="3">TIGR02646 family protein</fullName>
    </recommendedName>
</protein>